<dbReference type="InterPro" id="IPR000873">
    <property type="entry name" value="AMP-dep_synth/lig_dom"/>
</dbReference>
<evidence type="ECO:0000313" key="7">
    <source>
        <dbReference type="EMBL" id="OWW19885.1"/>
    </source>
</evidence>
<dbReference type="InterPro" id="IPR042099">
    <property type="entry name" value="ANL_N_sf"/>
</dbReference>
<keyword evidence="2" id="KW-0436">Ligase</keyword>
<comment type="similarity">
    <text evidence="1">Belongs to the ATP-dependent AMP-binding enzyme family.</text>
</comment>
<evidence type="ECO:0000259" key="6">
    <source>
        <dbReference type="Pfam" id="PF13193"/>
    </source>
</evidence>
<organism evidence="7 8">
    <name type="scientific">Noviherbaspirillum denitrificans</name>
    <dbReference type="NCBI Taxonomy" id="1968433"/>
    <lineage>
        <taxon>Bacteria</taxon>
        <taxon>Pseudomonadati</taxon>
        <taxon>Pseudomonadota</taxon>
        <taxon>Betaproteobacteria</taxon>
        <taxon>Burkholderiales</taxon>
        <taxon>Oxalobacteraceae</taxon>
        <taxon>Noviherbaspirillum</taxon>
    </lineage>
</organism>
<keyword evidence="3" id="KW-0547">Nucleotide-binding</keyword>
<evidence type="ECO:0000256" key="1">
    <source>
        <dbReference type="ARBA" id="ARBA00006432"/>
    </source>
</evidence>
<sequence>MTSYEAAVRDFKWDLPEKFNFGRDVVDATAATDDRLALVWTSDDAPTRKFNFSDISVRSSQIAGALRRAGVKKGDCVIVQLPRIPEWHLTMTACTKLGAIAIPCIEMLTAKDLAYRIAHSQAAAVVTTPDNTPKYEDGAPVRVRACFGSVPGWISLDSEAARESGAFECADVGLENPALMHYTSGSTGNPKGVLHASRALFAWRLSAIYWQGIGRGDLNWCTADTGWAKAGTGVLFAPWGAGSAVLFHHGTFDPARRLQIIQEHRVTAFCAAATEFRHMIQLDLSAYDFSSLKRCVSSGEAVNPEIVKRWKEQTGVNLFDGYGQTETLMTILNYEPMKVKPGSMGRPLPGTHFEILGPDGEILGPNAIGQIAMRLPSPQFMLGYWNDAAKTQENILKSGGVSYWMTGDLGYRDEDEYFFYTGRNDDVISSAGYRIGPNEVENALITHSAVVEAAAIGKPDAERGEIVKAFVILRHGFVPDEALAKALQEHVKRTTAPYKYPREIEFVTELPKTASGKLLRRVLRDGEAKKSRDAMRA</sequence>
<proteinExistence type="inferred from homology"/>
<dbReference type="OrthoDB" id="9766486at2"/>
<protein>
    <submittedName>
        <fullName evidence="7">Acyl-CoA synthetase</fullName>
    </submittedName>
</protein>
<evidence type="ECO:0000256" key="4">
    <source>
        <dbReference type="ARBA" id="ARBA00022840"/>
    </source>
</evidence>
<evidence type="ECO:0000256" key="3">
    <source>
        <dbReference type="ARBA" id="ARBA00022741"/>
    </source>
</evidence>
<dbReference type="SUPFAM" id="SSF56801">
    <property type="entry name" value="Acetyl-CoA synthetase-like"/>
    <property type="match status" value="1"/>
</dbReference>
<accession>A0A254TBG5</accession>
<dbReference type="InterPro" id="IPR020845">
    <property type="entry name" value="AMP-binding_CS"/>
</dbReference>
<evidence type="ECO:0000256" key="2">
    <source>
        <dbReference type="ARBA" id="ARBA00022598"/>
    </source>
</evidence>
<dbReference type="EMBL" id="LSTO01000001">
    <property type="protein sequence ID" value="OWW19885.1"/>
    <property type="molecule type" value="Genomic_DNA"/>
</dbReference>
<keyword evidence="8" id="KW-1185">Reference proteome</keyword>
<dbReference type="GO" id="GO:0004321">
    <property type="term" value="F:fatty-acyl-CoA synthase activity"/>
    <property type="evidence" value="ECO:0007669"/>
    <property type="project" value="TreeGrafter"/>
</dbReference>
<dbReference type="FunFam" id="3.30.300.30:FF:000005">
    <property type="entry name" value="Acyl-coenzyme A synthetase ACSM5, mitochondrial"/>
    <property type="match status" value="1"/>
</dbReference>
<dbReference type="Gene3D" id="3.30.300.30">
    <property type="match status" value="1"/>
</dbReference>
<feature type="domain" description="AMP-dependent synthetase/ligase" evidence="5">
    <location>
        <begin position="30"/>
        <end position="385"/>
    </location>
</feature>
<evidence type="ECO:0000259" key="5">
    <source>
        <dbReference type="Pfam" id="PF00501"/>
    </source>
</evidence>
<dbReference type="Proteomes" id="UP000197535">
    <property type="component" value="Unassembled WGS sequence"/>
</dbReference>
<dbReference type="InterPro" id="IPR051087">
    <property type="entry name" value="Mitochondrial_ACSM"/>
</dbReference>
<dbReference type="InterPro" id="IPR025110">
    <property type="entry name" value="AMP-bd_C"/>
</dbReference>
<evidence type="ECO:0000313" key="8">
    <source>
        <dbReference type="Proteomes" id="UP000197535"/>
    </source>
</evidence>
<dbReference type="Pfam" id="PF00501">
    <property type="entry name" value="AMP-binding"/>
    <property type="match status" value="1"/>
</dbReference>
<dbReference type="InterPro" id="IPR045851">
    <property type="entry name" value="AMP-bd_C_sf"/>
</dbReference>
<dbReference type="PANTHER" id="PTHR43605">
    <property type="entry name" value="ACYL-COENZYME A SYNTHETASE"/>
    <property type="match status" value="1"/>
</dbReference>
<dbReference type="PROSITE" id="PS00455">
    <property type="entry name" value="AMP_BINDING"/>
    <property type="match status" value="1"/>
</dbReference>
<dbReference type="GO" id="GO:0006637">
    <property type="term" value="P:acyl-CoA metabolic process"/>
    <property type="evidence" value="ECO:0007669"/>
    <property type="project" value="TreeGrafter"/>
</dbReference>
<dbReference type="AlphaFoldDB" id="A0A254TBG5"/>
<keyword evidence="4" id="KW-0067">ATP-binding</keyword>
<feature type="domain" description="AMP-binding enzyme C-terminal" evidence="6">
    <location>
        <begin position="439"/>
        <end position="517"/>
    </location>
</feature>
<dbReference type="Gene3D" id="3.40.50.12780">
    <property type="entry name" value="N-terminal domain of ligase-like"/>
    <property type="match status" value="1"/>
</dbReference>
<reference evidence="7 8" key="1">
    <citation type="submission" date="2016-02" db="EMBL/GenBank/DDBJ databases">
        <authorList>
            <person name="Wen L."/>
            <person name="He K."/>
            <person name="Yang H."/>
        </authorList>
    </citation>
    <scope>NUCLEOTIDE SEQUENCE [LARGE SCALE GENOMIC DNA]</scope>
    <source>
        <strain evidence="7 8">TSA40</strain>
    </source>
</reference>
<dbReference type="PANTHER" id="PTHR43605:SF10">
    <property type="entry name" value="ACYL-COA SYNTHETASE MEDIUM CHAIN FAMILY MEMBER 3"/>
    <property type="match status" value="1"/>
</dbReference>
<name>A0A254TBG5_9BURK</name>
<dbReference type="GO" id="GO:0015645">
    <property type="term" value="F:fatty acid ligase activity"/>
    <property type="evidence" value="ECO:0007669"/>
    <property type="project" value="TreeGrafter"/>
</dbReference>
<dbReference type="GO" id="GO:0005524">
    <property type="term" value="F:ATP binding"/>
    <property type="evidence" value="ECO:0007669"/>
    <property type="project" value="UniProtKB-KW"/>
</dbReference>
<dbReference type="Pfam" id="PF13193">
    <property type="entry name" value="AMP-binding_C"/>
    <property type="match status" value="1"/>
</dbReference>
<gene>
    <name evidence="7" type="ORF">AYR66_10595</name>
</gene>
<dbReference type="GO" id="GO:0016405">
    <property type="term" value="F:CoA-ligase activity"/>
    <property type="evidence" value="ECO:0007669"/>
    <property type="project" value="UniProtKB-ARBA"/>
</dbReference>
<comment type="caution">
    <text evidence="7">The sequence shown here is derived from an EMBL/GenBank/DDBJ whole genome shotgun (WGS) entry which is preliminary data.</text>
</comment>
<dbReference type="GO" id="GO:0006633">
    <property type="term" value="P:fatty acid biosynthetic process"/>
    <property type="evidence" value="ECO:0007669"/>
    <property type="project" value="TreeGrafter"/>
</dbReference>